<evidence type="ECO:0000256" key="1">
    <source>
        <dbReference type="PROSITE-ProRule" id="PRU00182"/>
    </source>
</evidence>
<evidence type="ECO:0000313" key="4">
    <source>
        <dbReference type="EMBL" id="SLN32477.1"/>
    </source>
</evidence>
<evidence type="ECO:0000259" key="3">
    <source>
        <dbReference type="SMART" id="SM00363"/>
    </source>
</evidence>
<dbReference type="InParanoid" id="A0A1Y5S6Q9"/>
<protein>
    <submittedName>
        <fullName evidence="4">Heat shock protein 15</fullName>
    </submittedName>
</protein>
<keyword evidence="5" id="KW-1185">Reference proteome</keyword>
<dbReference type="CDD" id="cd00165">
    <property type="entry name" value="S4"/>
    <property type="match status" value="1"/>
</dbReference>
<dbReference type="Proteomes" id="UP000193200">
    <property type="component" value="Unassembled WGS sequence"/>
</dbReference>
<dbReference type="EMBL" id="FWFR01000001">
    <property type="protein sequence ID" value="SLN32477.1"/>
    <property type="molecule type" value="Genomic_DNA"/>
</dbReference>
<evidence type="ECO:0000313" key="5">
    <source>
        <dbReference type="Proteomes" id="UP000193200"/>
    </source>
</evidence>
<name>A0A1Y5S6Q9_9PROT</name>
<proteinExistence type="predicted"/>
<reference evidence="4 5" key="1">
    <citation type="submission" date="2017-03" db="EMBL/GenBank/DDBJ databases">
        <authorList>
            <person name="Afonso C.L."/>
            <person name="Miller P.J."/>
            <person name="Scott M.A."/>
            <person name="Spackman E."/>
            <person name="Goraichik I."/>
            <person name="Dimitrov K.M."/>
            <person name="Suarez D.L."/>
            <person name="Swayne D.E."/>
        </authorList>
    </citation>
    <scope>NUCLEOTIDE SEQUENCE [LARGE SCALE GENOMIC DNA]</scope>
    <source>
        <strain evidence="4 5">CECT 7691</strain>
    </source>
</reference>
<dbReference type="OrthoDB" id="9797176at2"/>
<keyword evidence="4" id="KW-0346">Stress response</keyword>
<evidence type="ECO:0000256" key="2">
    <source>
        <dbReference type="SAM" id="MobiDB-lite"/>
    </source>
</evidence>
<dbReference type="InterPro" id="IPR036986">
    <property type="entry name" value="S4_RNA-bd_sf"/>
</dbReference>
<dbReference type="GO" id="GO:0003723">
    <property type="term" value="F:RNA binding"/>
    <property type="evidence" value="ECO:0007669"/>
    <property type="project" value="UniProtKB-KW"/>
</dbReference>
<dbReference type="Pfam" id="PF01479">
    <property type="entry name" value="S4"/>
    <property type="match status" value="1"/>
</dbReference>
<feature type="compositionally biased region" description="Basic and acidic residues" evidence="2">
    <location>
        <begin position="113"/>
        <end position="129"/>
    </location>
</feature>
<feature type="region of interest" description="Disordered" evidence="2">
    <location>
        <begin position="85"/>
        <end position="129"/>
    </location>
</feature>
<dbReference type="AlphaFoldDB" id="A0A1Y5S6Q9"/>
<dbReference type="Gene3D" id="3.10.290.10">
    <property type="entry name" value="RNA-binding S4 domain"/>
    <property type="match status" value="1"/>
</dbReference>
<accession>A0A1Y5S6Q9</accession>
<keyword evidence="1" id="KW-0694">RNA-binding</keyword>
<dbReference type="PROSITE" id="PS50889">
    <property type="entry name" value="S4"/>
    <property type="match status" value="1"/>
</dbReference>
<dbReference type="SUPFAM" id="SSF55174">
    <property type="entry name" value="Alpha-L RNA-binding motif"/>
    <property type="match status" value="1"/>
</dbReference>
<dbReference type="FunCoup" id="A0A1Y5S6Q9">
    <property type="interactions" value="170"/>
</dbReference>
<dbReference type="InterPro" id="IPR002942">
    <property type="entry name" value="S4_RNA-bd"/>
</dbReference>
<dbReference type="SMART" id="SM00363">
    <property type="entry name" value="S4"/>
    <property type="match status" value="1"/>
</dbReference>
<sequence>MSEQALRIDRWLWFARFFKSRSLAAKMVEGRKLRLNRVVVTKSATGVRPGDVLTFPQGPHIRTVKIVALGSRRGPATEAQTLYEDLAPPAPKAASSDAMPEVPSRDAGAGRPTKAERRAIDRLQGRETT</sequence>
<feature type="domain" description="RNA-binding S4" evidence="3">
    <location>
        <begin position="6"/>
        <end position="75"/>
    </location>
</feature>
<organism evidence="4 5">
    <name type="scientific">Oceanibacterium hippocampi</name>
    <dbReference type="NCBI Taxonomy" id="745714"/>
    <lineage>
        <taxon>Bacteria</taxon>
        <taxon>Pseudomonadati</taxon>
        <taxon>Pseudomonadota</taxon>
        <taxon>Alphaproteobacteria</taxon>
        <taxon>Sneathiellales</taxon>
        <taxon>Sneathiellaceae</taxon>
        <taxon>Oceanibacterium</taxon>
    </lineage>
</organism>
<gene>
    <name evidence="4" type="primary">hslR</name>
    <name evidence="4" type="ORF">OCH7691_01206</name>
</gene>
<dbReference type="RefSeq" id="WP_085882453.1">
    <property type="nucleotide sequence ID" value="NZ_FWFR01000001.1"/>
</dbReference>